<dbReference type="Gene3D" id="2.40.50.180">
    <property type="entry name" value="CheA-289, Domain 4"/>
    <property type="match status" value="1"/>
</dbReference>
<dbReference type="PANTHER" id="PTHR22617">
    <property type="entry name" value="CHEMOTAXIS SENSOR HISTIDINE KINASE-RELATED"/>
    <property type="match status" value="1"/>
</dbReference>
<dbReference type="SMART" id="SM00260">
    <property type="entry name" value="CheW"/>
    <property type="match status" value="1"/>
</dbReference>
<accession>A0A350H8E3</accession>
<evidence type="ECO:0000313" key="3">
    <source>
        <dbReference type="EMBL" id="HAV91809.1"/>
    </source>
</evidence>
<dbReference type="SUPFAM" id="SSF50341">
    <property type="entry name" value="CheW-like"/>
    <property type="match status" value="1"/>
</dbReference>
<evidence type="ECO:0000256" key="1">
    <source>
        <dbReference type="SAM" id="MobiDB-lite"/>
    </source>
</evidence>
<gene>
    <name evidence="3" type="ORF">DCW38_01330</name>
</gene>
<dbReference type="Pfam" id="PF01584">
    <property type="entry name" value="CheW"/>
    <property type="match status" value="1"/>
</dbReference>
<dbReference type="AlphaFoldDB" id="A0A350H8E3"/>
<dbReference type="InterPro" id="IPR002545">
    <property type="entry name" value="CheW-lke_dom"/>
</dbReference>
<sequence>MMKKKIDLQDILQNDKPDKKIKPKKSEEKGPLVKLSKPEIASKQEKSEHLEHKEPVKAEKKIEMSQVKSEIADIRRMNQSQEKKEDADSVKEFVTFLLKNEEYAIDSDFVRQIIKYKKPLDVGVKSDLFFGITNMKDGVIPLVDFRKKFGMKDDRKEDGSIIILQIDDLRVGIYVDYLVGIARFKETDIKQIPPFLPEKLLSFVSGIGIKDGKIKKIIIILNHLNLFSIEDIRELKRIPEMYK</sequence>
<feature type="region of interest" description="Disordered" evidence="1">
    <location>
        <begin position="1"/>
        <end position="62"/>
    </location>
</feature>
<dbReference type="InterPro" id="IPR036061">
    <property type="entry name" value="CheW-like_dom_sf"/>
</dbReference>
<dbReference type="InterPro" id="IPR039315">
    <property type="entry name" value="CheW"/>
</dbReference>
<dbReference type="GO" id="GO:0007165">
    <property type="term" value="P:signal transduction"/>
    <property type="evidence" value="ECO:0007669"/>
    <property type="project" value="InterPro"/>
</dbReference>
<proteinExistence type="predicted"/>
<dbReference type="GO" id="GO:0005829">
    <property type="term" value="C:cytosol"/>
    <property type="evidence" value="ECO:0007669"/>
    <property type="project" value="TreeGrafter"/>
</dbReference>
<evidence type="ECO:0000313" key="4">
    <source>
        <dbReference type="Proteomes" id="UP000264062"/>
    </source>
</evidence>
<comment type="caution">
    <text evidence="3">The sequence shown here is derived from an EMBL/GenBank/DDBJ whole genome shotgun (WGS) entry which is preliminary data.</text>
</comment>
<dbReference type="Gene3D" id="2.30.30.40">
    <property type="entry name" value="SH3 Domains"/>
    <property type="match status" value="1"/>
</dbReference>
<feature type="domain" description="CheW-like" evidence="2">
    <location>
        <begin position="90"/>
        <end position="232"/>
    </location>
</feature>
<dbReference type="Proteomes" id="UP000264062">
    <property type="component" value="Unassembled WGS sequence"/>
</dbReference>
<dbReference type="PROSITE" id="PS50851">
    <property type="entry name" value="CHEW"/>
    <property type="match status" value="1"/>
</dbReference>
<evidence type="ECO:0000259" key="2">
    <source>
        <dbReference type="PROSITE" id="PS50851"/>
    </source>
</evidence>
<protein>
    <recommendedName>
        <fullName evidence="2">CheW-like domain-containing protein</fullName>
    </recommendedName>
</protein>
<organism evidence="3 4">
    <name type="scientific">candidate division WOR-3 bacterium</name>
    <dbReference type="NCBI Taxonomy" id="2052148"/>
    <lineage>
        <taxon>Bacteria</taxon>
        <taxon>Bacteria division WOR-3</taxon>
    </lineage>
</organism>
<dbReference type="PANTHER" id="PTHR22617:SF23">
    <property type="entry name" value="CHEMOTAXIS PROTEIN CHEW"/>
    <property type="match status" value="1"/>
</dbReference>
<dbReference type="EMBL" id="DMZY01000042">
    <property type="protein sequence ID" value="HAV91809.1"/>
    <property type="molecule type" value="Genomic_DNA"/>
</dbReference>
<reference evidence="3 4" key="1">
    <citation type="journal article" date="2018" name="Nat. Biotechnol.">
        <title>A standardized bacterial taxonomy based on genome phylogeny substantially revises the tree of life.</title>
        <authorList>
            <person name="Parks D.H."/>
            <person name="Chuvochina M."/>
            <person name="Waite D.W."/>
            <person name="Rinke C."/>
            <person name="Skarshewski A."/>
            <person name="Chaumeil P.A."/>
            <person name="Hugenholtz P."/>
        </authorList>
    </citation>
    <scope>NUCLEOTIDE SEQUENCE [LARGE SCALE GENOMIC DNA]</scope>
    <source>
        <strain evidence="3">UBA9956</strain>
    </source>
</reference>
<dbReference type="GO" id="GO:0006935">
    <property type="term" value="P:chemotaxis"/>
    <property type="evidence" value="ECO:0007669"/>
    <property type="project" value="InterPro"/>
</dbReference>
<name>A0A350H8E3_UNCW3</name>